<evidence type="ECO:0000313" key="3">
    <source>
        <dbReference type="Proteomes" id="UP001295423"/>
    </source>
</evidence>
<reference evidence="2" key="1">
    <citation type="submission" date="2023-08" db="EMBL/GenBank/DDBJ databases">
        <authorList>
            <person name="Audoor S."/>
            <person name="Bilcke G."/>
        </authorList>
    </citation>
    <scope>NUCLEOTIDE SEQUENCE</scope>
</reference>
<evidence type="ECO:0000313" key="2">
    <source>
        <dbReference type="EMBL" id="CAJ1967646.1"/>
    </source>
</evidence>
<organism evidence="2 3">
    <name type="scientific">Cylindrotheca closterium</name>
    <dbReference type="NCBI Taxonomy" id="2856"/>
    <lineage>
        <taxon>Eukaryota</taxon>
        <taxon>Sar</taxon>
        <taxon>Stramenopiles</taxon>
        <taxon>Ochrophyta</taxon>
        <taxon>Bacillariophyta</taxon>
        <taxon>Bacillariophyceae</taxon>
        <taxon>Bacillariophycidae</taxon>
        <taxon>Bacillariales</taxon>
        <taxon>Bacillariaceae</taxon>
        <taxon>Cylindrotheca</taxon>
    </lineage>
</organism>
<feature type="domain" description="DUF4246" evidence="1">
    <location>
        <begin position="429"/>
        <end position="781"/>
    </location>
</feature>
<accession>A0AAD2PXS6</accession>
<protein>
    <recommendedName>
        <fullName evidence="1">DUF4246 domain-containing protein</fullName>
    </recommendedName>
</protein>
<dbReference type="Gene3D" id="2.60.120.620">
    <property type="entry name" value="q2cbj1_9rhob like domain"/>
    <property type="match status" value="1"/>
</dbReference>
<proteinExistence type="predicted"/>
<dbReference type="PANTHER" id="PTHR33119">
    <property type="entry name" value="IFI3P"/>
    <property type="match status" value="1"/>
</dbReference>
<comment type="caution">
    <text evidence="2">The sequence shown here is derived from an EMBL/GenBank/DDBJ whole genome shotgun (WGS) entry which is preliminary data.</text>
</comment>
<gene>
    <name evidence="2" type="ORF">CYCCA115_LOCUS22871</name>
</gene>
<dbReference type="PANTHER" id="PTHR33119:SF1">
    <property type="entry name" value="FE2OG DIOXYGENASE DOMAIN-CONTAINING PROTEIN"/>
    <property type="match status" value="1"/>
</dbReference>
<evidence type="ECO:0000259" key="1">
    <source>
        <dbReference type="Pfam" id="PF14033"/>
    </source>
</evidence>
<sequence>MSDVLDPALGDVSSNMLYQSLKDHLFRVNAKRQMAIPHANNNSNETDKKANDATTKRLTVRRTNDTSMLLFESLKNHSALIAEILSYIVEDTKGLADLRKVSKRWNTDVRPHVWRSGPGFRKICAPTASNDKLLYNSCYCEDLVKYGACSYAGQLYNIPTDDNFAFFVKPDTNAVIGREAPAEDEHDSSGQPQPWASTISMLFCCDEEYIDEPRKRVKINLPETGDESSSSSSSSPEYLERETAERFASHCKRIAETNSWDEFQRLVDDAFTEGLFLCVEDRQQLKKSGDGMQLGECGYGFFVPVILTVVIPQGKMVEAAHFGSTMIVYLNAKIQKHHRSGYSMDNAIPFVCSWNNSAMMKEGDGEFLYPTFVGYNAVLRDDGSISCRVPLVILVNDNALSEAIWDWGIADSNLPLDDLWRKSQEQHVREGVAIADDFVPKELHNNLMNQIDLLLERQVVDYHPHSNDTVRDIVHPALYSYVKGVSPLLESEQKFKVATDVLESFALEDNPKVTEEDPNDQEPKDYWGRKYETSAKYQWLPTYFDIGLDGSCTICDYINNLVPRQQHEELYELLGHLFSQALPLIESVYGYCRVVKEKHIRMESHERVDYSYTSVVKPIEEQPISLRGKQLQVVTKIVDYELGPGETYEGVWHVEGMSHEEIVATAIYFIDRDEEIEGGELLFKRAFHKQEASYIFSHVDQVRPRDVEFIIDEGLQPLGQVKTVRGRLLVFPNSHVHKVTELKNASIVTDGGKKKRRIIVFFIINPERRIVSTREVPVQQEYAGGMMTHTEALQHRLALMKERKYTKQDWNVRGIELCEH</sequence>
<dbReference type="AlphaFoldDB" id="A0AAD2PXS6"/>
<keyword evidence="3" id="KW-1185">Reference proteome</keyword>
<name>A0AAD2PXS6_9STRA</name>
<dbReference type="Pfam" id="PF14033">
    <property type="entry name" value="DUF4246"/>
    <property type="match status" value="1"/>
</dbReference>
<dbReference type="EMBL" id="CAKOGP040002336">
    <property type="protein sequence ID" value="CAJ1967646.1"/>
    <property type="molecule type" value="Genomic_DNA"/>
</dbReference>
<dbReference type="InterPro" id="IPR049192">
    <property type="entry name" value="DUF4246_C"/>
</dbReference>
<dbReference type="Proteomes" id="UP001295423">
    <property type="component" value="Unassembled WGS sequence"/>
</dbReference>
<dbReference type="InterPro" id="IPR025340">
    <property type="entry name" value="DUF4246"/>
</dbReference>